<proteinExistence type="predicted"/>
<dbReference type="Proteomes" id="UP000016480">
    <property type="component" value="Unassembled WGS sequence"/>
</dbReference>
<reference evidence="2 3" key="1">
    <citation type="journal article" date="2012" name="J. Bacteriol.">
        <title>Genome sequence of the cycloprodigiosin-producing bacterial strain Pseudoalteromonas rubra ATCC 29570(T).</title>
        <authorList>
            <person name="Xie B.B."/>
            <person name="Shu Y.L."/>
            <person name="Qin Q.L."/>
            <person name="Rong J.C."/>
            <person name="Zhang X.Y."/>
            <person name="Chen X.L."/>
            <person name="Zhou B.C."/>
            <person name="Zhang Y.Z."/>
        </authorList>
    </citation>
    <scope>NUCLEOTIDE SEQUENCE [LARGE SCALE GENOMIC DNA]</scope>
    <source>
        <strain evidence="2 3">DSM 6842</strain>
    </source>
</reference>
<sequence length="264" mass="29272">MYIQMEKSNETMDRGVAHSIHQKHSGVRGGYVFADNRSKNRMYVRPYANRQLEESALQLKGSNQQVLQMERWFSRVFNAVLRSNIDAADTILSSLQTIVFGILKYTNNDTDKGALIATLCLQTLHLIASVLVLIKEFKTAKSGRMAKAVSIVDGLAQVTALVSAIMAYRHSEGDPTGISEATWVLIATCASGMSTLLKGIKMCISPKPGQGEQQAQQLQDDAQQNQHQVNLLIENNDQIEGNNDVESEHESEGNETVYHSFENN</sequence>
<comment type="caution">
    <text evidence="2">The sequence shown here is derived from an EMBL/GenBank/DDBJ whole genome shotgun (WGS) entry which is preliminary data.</text>
</comment>
<evidence type="ECO:0000256" key="1">
    <source>
        <dbReference type="SAM" id="MobiDB-lite"/>
    </source>
</evidence>
<gene>
    <name evidence="2" type="ORF">PRUB_a0101</name>
</gene>
<dbReference type="GeneID" id="61357946"/>
<organism evidence="2 3">
    <name type="scientific">Pseudoalteromonas rubra</name>
    <dbReference type="NCBI Taxonomy" id="43658"/>
    <lineage>
        <taxon>Bacteria</taxon>
        <taxon>Pseudomonadati</taxon>
        <taxon>Pseudomonadota</taxon>
        <taxon>Gammaproteobacteria</taxon>
        <taxon>Alteromonadales</taxon>
        <taxon>Pseudoalteromonadaceae</taxon>
        <taxon>Pseudoalteromonas</taxon>
    </lineage>
</organism>
<dbReference type="RefSeq" id="WP_010386082.1">
    <property type="nucleotide sequence ID" value="NZ_AHCD03000035.1"/>
</dbReference>
<accession>A0A8T0C535</accession>
<evidence type="ECO:0000313" key="3">
    <source>
        <dbReference type="Proteomes" id="UP000016480"/>
    </source>
</evidence>
<feature type="region of interest" description="Disordered" evidence="1">
    <location>
        <begin position="235"/>
        <end position="264"/>
    </location>
</feature>
<dbReference type="AlphaFoldDB" id="A0A8T0C535"/>
<protein>
    <submittedName>
        <fullName evidence="2">Uncharacterized protein</fullName>
    </submittedName>
</protein>
<evidence type="ECO:0000313" key="2">
    <source>
        <dbReference type="EMBL" id="KAF7785730.1"/>
    </source>
</evidence>
<dbReference type="EMBL" id="AHCD03000035">
    <property type="protein sequence ID" value="KAF7785730.1"/>
    <property type="molecule type" value="Genomic_DNA"/>
</dbReference>
<name>A0A8T0C535_9GAMM</name>